<evidence type="ECO:0000313" key="2">
    <source>
        <dbReference type="Proteomes" id="UP000661607"/>
    </source>
</evidence>
<comment type="caution">
    <text evidence="1">The sequence shown here is derived from an EMBL/GenBank/DDBJ whole genome shotgun (WGS) entry which is preliminary data.</text>
</comment>
<dbReference type="RefSeq" id="WP_225958398.1">
    <property type="nucleotide sequence ID" value="NZ_BAAASY010000019.1"/>
</dbReference>
<proteinExistence type="predicted"/>
<sequence length="68" mass="7777">MDQILAEAGIQAVLTGIRMPRMLCGPARHHHLICQVCRLVIERSQEKGMEGIHAEEILYRVKTSLRRL</sequence>
<reference evidence="1 2" key="1">
    <citation type="submission" date="2020-10" db="EMBL/GenBank/DDBJ databases">
        <title>Sequencing the genomes of 1000 actinobacteria strains.</title>
        <authorList>
            <person name="Klenk H.-P."/>
        </authorList>
    </citation>
    <scope>NUCLEOTIDE SEQUENCE [LARGE SCALE GENOMIC DNA]</scope>
    <source>
        <strain evidence="1 2">DSM 43748</strain>
    </source>
</reference>
<protein>
    <submittedName>
        <fullName evidence="1">Fe2+ or Zn2+ uptake regulation protein</fullName>
    </submittedName>
</protein>
<keyword evidence="2" id="KW-1185">Reference proteome</keyword>
<evidence type="ECO:0000313" key="1">
    <source>
        <dbReference type="EMBL" id="MBE1557550.1"/>
    </source>
</evidence>
<dbReference type="EMBL" id="JADBEF010000001">
    <property type="protein sequence ID" value="MBE1557550.1"/>
    <property type="molecule type" value="Genomic_DNA"/>
</dbReference>
<name>A0ABR9K6X8_9ACTN</name>
<accession>A0ABR9K6X8</accession>
<organism evidence="1 2">
    <name type="scientific">Nonomuraea africana</name>
    <dbReference type="NCBI Taxonomy" id="46171"/>
    <lineage>
        <taxon>Bacteria</taxon>
        <taxon>Bacillati</taxon>
        <taxon>Actinomycetota</taxon>
        <taxon>Actinomycetes</taxon>
        <taxon>Streptosporangiales</taxon>
        <taxon>Streptosporangiaceae</taxon>
        <taxon>Nonomuraea</taxon>
    </lineage>
</organism>
<dbReference type="Proteomes" id="UP000661607">
    <property type="component" value="Unassembled WGS sequence"/>
</dbReference>
<gene>
    <name evidence="1" type="ORF">H4W81_000329</name>
</gene>